<comment type="caution">
    <text evidence="2">The sequence shown here is derived from an EMBL/GenBank/DDBJ whole genome shotgun (WGS) entry which is preliminary data.</text>
</comment>
<protein>
    <submittedName>
        <fullName evidence="2">Uncharacterized protein</fullName>
    </submittedName>
</protein>
<feature type="compositionally biased region" description="Basic residues" evidence="1">
    <location>
        <begin position="21"/>
        <end position="34"/>
    </location>
</feature>
<proteinExistence type="predicted"/>
<dbReference type="EMBL" id="JAGSXJ010000020">
    <property type="protein sequence ID" value="KAH6679926.1"/>
    <property type="molecule type" value="Genomic_DNA"/>
</dbReference>
<keyword evidence="3" id="KW-1185">Reference proteome</keyword>
<name>A0A9P8V4L5_9PEZI</name>
<reference evidence="2" key="1">
    <citation type="journal article" date="2021" name="Nat. Commun.">
        <title>Genetic determinants of endophytism in the Arabidopsis root mycobiome.</title>
        <authorList>
            <person name="Mesny F."/>
            <person name="Miyauchi S."/>
            <person name="Thiergart T."/>
            <person name="Pickel B."/>
            <person name="Atanasova L."/>
            <person name="Karlsson M."/>
            <person name="Huettel B."/>
            <person name="Barry K.W."/>
            <person name="Haridas S."/>
            <person name="Chen C."/>
            <person name="Bauer D."/>
            <person name="Andreopoulos W."/>
            <person name="Pangilinan J."/>
            <person name="LaButti K."/>
            <person name="Riley R."/>
            <person name="Lipzen A."/>
            <person name="Clum A."/>
            <person name="Drula E."/>
            <person name="Henrissat B."/>
            <person name="Kohler A."/>
            <person name="Grigoriev I.V."/>
            <person name="Martin F.M."/>
            <person name="Hacquard S."/>
        </authorList>
    </citation>
    <scope>NUCLEOTIDE SEQUENCE</scope>
    <source>
        <strain evidence="2">MPI-SDFR-AT-0117</strain>
    </source>
</reference>
<evidence type="ECO:0000256" key="1">
    <source>
        <dbReference type="SAM" id="MobiDB-lite"/>
    </source>
</evidence>
<gene>
    <name evidence="2" type="ORF">F5X68DRAFT_234449</name>
</gene>
<evidence type="ECO:0000313" key="2">
    <source>
        <dbReference type="EMBL" id="KAH6679926.1"/>
    </source>
</evidence>
<accession>A0A9P8V4L5</accession>
<organism evidence="2 3">
    <name type="scientific">Plectosphaerella plurivora</name>
    <dbReference type="NCBI Taxonomy" id="936078"/>
    <lineage>
        <taxon>Eukaryota</taxon>
        <taxon>Fungi</taxon>
        <taxon>Dikarya</taxon>
        <taxon>Ascomycota</taxon>
        <taxon>Pezizomycotina</taxon>
        <taxon>Sordariomycetes</taxon>
        <taxon>Hypocreomycetidae</taxon>
        <taxon>Glomerellales</taxon>
        <taxon>Plectosphaerellaceae</taxon>
        <taxon>Plectosphaerella</taxon>
    </lineage>
</organism>
<feature type="compositionally biased region" description="Polar residues" evidence="1">
    <location>
        <begin position="1"/>
        <end position="10"/>
    </location>
</feature>
<evidence type="ECO:0000313" key="3">
    <source>
        <dbReference type="Proteomes" id="UP000770015"/>
    </source>
</evidence>
<sequence length="248" mass="27680">MEPPSDSSCLTPTPEPVEPRPRRRPYSKTRSGRRVHFEPGRGGPPLPFTPACKCKAGSGILKKKCDRLCGTRRSPRSATFNTSPILSVHIIPARGLQGIMKSPGSSVSKTKPLQVRFKHALTTVRGSTLPKLRGILKKSVETREPTRPRLWDTVAFQQPLCTIYEVTSDEEESFQRTPWKTRPTSTRKGLGLVIRAVDEYDMRALDKKSPADRKSWLNAVIPFPANCLTPPPEISPVLYPIEDIEEDS</sequence>
<dbReference type="Proteomes" id="UP000770015">
    <property type="component" value="Unassembled WGS sequence"/>
</dbReference>
<dbReference type="AlphaFoldDB" id="A0A9P8V4L5"/>
<feature type="region of interest" description="Disordered" evidence="1">
    <location>
        <begin position="1"/>
        <end position="48"/>
    </location>
</feature>
<dbReference type="OrthoDB" id="10532544at2759"/>